<dbReference type="Proteomes" id="UP001431209">
    <property type="component" value="Unassembled WGS sequence"/>
</dbReference>
<keyword evidence="1" id="KW-0378">Hydrolase</keyword>
<dbReference type="AlphaFoldDB" id="A0AAW2ZAM9"/>
<evidence type="ECO:0000313" key="4">
    <source>
        <dbReference type="EMBL" id="KAL0486505.1"/>
    </source>
</evidence>
<dbReference type="CDD" id="cd18793">
    <property type="entry name" value="SF2_C_SNF"/>
    <property type="match status" value="1"/>
</dbReference>
<protein>
    <recommendedName>
        <fullName evidence="6">SWI/SNF-related matrix-associated actin-dependent regulator of chromatin subfamily A-like protein 1</fullName>
    </recommendedName>
</protein>
<dbReference type="Pfam" id="PF00271">
    <property type="entry name" value="Helicase_C"/>
    <property type="match status" value="1"/>
</dbReference>
<dbReference type="SUPFAM" id="SSF52540">
    <property type="entry name" value="P-loop containing nucleoside triphosphate hydrolases"/>
    <property type="match status" value="2"/>
</dbReference>
<dbReference type="GO" id="GO:0006281">
    <property type="term" value="P:DNA repair"/>
    <property type="evidence" value="ECO:0007669"/>
    <property type="project" value="TreeGrafter"/>
</dbReference>
<dbReference type="Gene3D" id="3.40.50.300">
    <property type="entry name" value="P-loop containing nucleotide triphosphate hydrolases"/>
    <property type="match status" value="1"/>
</dbReference>
<dbReference type="EMBL" id="JAOPGA020001236">
    <property type="protein sequence ID" value="KAL0486505.1"/>
    <property type="molecule type" value="Genomic_DNA"/>
</dbReference>
<dbReference type="InterPro" id="IPR027417">
    <property type="entry name" value="P-loop_NTPase"/>
</dbReference>
<dbReference type="SMART" id="SM00490">
    <property type="entry name" value="HELICc"/>
    <property type="match status" value="1"/>
</dbReference>
<dbReference type="CDD" id="cd18010">
    <property type="entry name" value="DEXHc_HARP_SMARCAL1"/>
    <property type="match status" value="1"/>
</dbReference>
<dbReference type="GO" id="GO:0005524">
    <property type="term" value="F:ATP binding"/>
    <property type="evidence" value="ECO:0007669"/>
    <property type="project" value="InterPro"/>
</dbReference>
<dbReference type="InterPro" id="IPR001650">
    <property type="entry name" value="Helicase_C-like"/>
</dbReference>
<dbReference type="GO" id="GO:0031297">
    <property type="term" value="P:replication fork processing"/>
    <property type="evidence" value="ECO:0007669"/>
    <property type="project" value="TreeGrafter"/>
</dbReference>
<organism evidence="4 5">
    <name type="scientific">Acrasis kona</name>
    <dbReference type="NCBI Taxonomy" id="1008807"/>
    <lineage>
        <taxon>Eukaryota</taxon>
        <taxon>Discoba</taxon>
        <taxon>Heterolobosea</taxon>
        <taxon>Tetramitia</taxon>
        <taxon>Eutetramitia</taxon>
        <taxon>Acrasidae</taxon>
        <taxon>Acrasis</taxon>
    </lineage>
</organism>
<dbReference type="GO" id="GO:0016787">
    <property type="term" value="F:hydrolase activity"/>
    <property type="evidence" value="ECO:0007669"/>
    <property type="project" value="UniProtKB-KW"/>
</dbReference>
<gene>
    <name evidence="4" type="ORF">AKO1_001482</name>
</gene>
<evidence type="ECO:0000259" key="3">
    <source>
        <dbReference type="PROSITE" id="PS51194"/>
    </source>
</evidence>
<dbReference type="PROSITE" id="PS51194">
    <property type="entry name" value="HELICASE_CTER"/>
    <property type="match status" value="1"/>
</dbReference>
<feature type="domain" description="Helicase C-terminal" evidence="3">
    <location>
        <begin position="273"/>
        <end position="435"/>
    </location>
</feature>
<evidence type="ECO:0000259" key="2">
    <source>
        <dbReference type="PROSITE" id="PS51192"/>
    </source>
</evidence>
<reference evidence="4 5" key="1">
    <citation type="submission" date="2024-03" db="EMBL/GenBank/DDBJ databases">
        <title>The Acrasis kona genome and developmental transcriptomes reveal deep origins of eukaryotic multicellular pathways.</title>
        <authorList>
            <person name="Sheikh S."/>
            <person name="Fu C.-J."/>
            <person name="Brown M.W."/>
            <person name="Baldauf S.L."/>
        </authorList>
    </citation>
    <scope>NUCLEOTIDE SEQUENCE [LARGE SCALE GENOMIC DNA]</scope>
    <source>
        <strain evidence="4 5">ATCC MYA-3509</strain>
    </source>
</reference>
<dbReference type="Gene3D" id="3.40.50.10810">
    <property type="entry name" value="Tandem AAA-ATPase domain"/>
    <property type="match status" value="1"/>
</dbReference>
<dbReference type="InterPro" id="IPR000330">
    <property type="entry name" value="SNF2_N"/>
</dbReference>
<dbReference type="PANTHER" id="PTHR45766">
    <property type="entry name" value="DNA ANNEALING HELICASE AND ENDONUCLEASE ZRANB3 FAMILY MEMBER"/>
    <property type="match status" value="1"/>
</dbReference>
<evidence type="ECO:0000256" key="1">
    <source>
        <dbReference type="ARBA" id="ARBA00022801"/>
    </source>
</evidence>
<dbReference type="InterPro" id="IPR038718">
    <property type="entry name" value="SNF2-like_sf"/>
</dbReference>
<dbReference type="InterPro" id="IPR049730">
    <property type="entry name" value="SNF2/RAD54-like_C"/>
</dbReference>
<dbReference type="PANTHER" id="PTHR45766:SF6">
    <property type="entry name" value="SWI_SNF-RELATED MATRIX-ASSOCIATED ACTIN-DEPENDENT REGULATOR OF CHROMATIN SUBFAMILY A-LIKE PROTEIN 1"/>
    <property type="match status" value="1"/>
</dbReference>
<feature type="domain" description="Helicase ATP-binding" evidence="2">
    <location>
        <begin position="9"/>
        <end position="174"/>
    </location>
</feature>
<name>A0AAW2ZAM9_9EUKA</name>
<dbReference type="GO" id="GO:0043596">
    <property type="term" value="C:nuclear replication fork"/>
    <property type="evidence" value="ECO:0007669"/>
    <property type="project" value="TreeGrafter"/>
</dbReference>
<sequence>MPFQRQGILFGIRRNGRIFLGDEMGLGKTIQAIGIAQYYRSDWPLLVVCPSSLKSNWVRELIKWLPDLSAKNINLVDGANSDDILFDDHLVHIVSYDLMARDAFIEKIKSRKKKFKVIICDESHIIKNSEAKRTKAVRPLVKQSKRAIMISGTATPSRPLELLDQLKCVFKDYMKVTKNQYGLRYCDYKMTHFGADYKGNSHLEELNAMLIRMGFLRRRKQNVMTQLPPKIRKHLYLPTNKTTQLNVVLDEEGGEIKADPKNIKMFSQAGTAKLPSVLQFLRDKFLHEDFDKKLIVFAHHKKVMDGIQQELEKRNIHHIRIDGETHTSIRQDLCKEFCQVDTCKIALLSITVAGTGLNFVPCSTVVFAELFWNPGTLLQAEDRVHRIGQEAESVDVYYLLGEGTLDQVLWPLIQRKLSVVGRTLDGLEAKMDTTYQEHTP</sequence>
<keyword evidence="5" id="KW-1185">Reference proteome</keyword>
<proteinExistence type="predicted"/>
<comment type="caution">
    <text evidence="4">The sequence shown here is derived from an EMBL/GenBank/DDBJ whole genome shotgun (WGS) entry which is preliminary data.</text>
</comment>
<dbReference type="SMART" id="SM00487">
    <property type="entry name" value="DEXDc"/>
    <property type="match status" value="1"/>
</dbReference>
<dbReference type="PROSITE" id="PS51192">
    <property type="entry name" value="HELICASE_ATP_BIND_1"/>
    <property type="match status" value="1"/>
</dbReference>
<accession>A0AAW2ZAM9</accession>
<evidence type="ECO:0000313" key="5">
    <source>
        <dbReference type="Proteomes" id="UP001431209"/>
    </source>
</evidence>
<dbReference type="Pfam" id="PF00176">
    <property type="entry name" value="SNF2-rel_dom"/>
    <property type="match status" value="1"/>
</dbReference>
<evidence type="ECO:0008006" key="6">
    <source>
        <dbReference type="Google" id="ProtNLM"/>
    </source>
</evidence>
<dbReference type="InterPro" id="IPR014001">
    <property type="entry name" value="Helicase_ATP-bd"/>
</dbReference>